<dbReference type="STRING" id="361041.VW35_14960"/>
<gene>
    <name evidence="6" type="ORF">VW35_14960</name>
</gene>
<feature type="transmembrane region" description="Helical" evidence="4">
    <location>
        <begin position="284"/>
        <end position="302"/>
    </location>
</feature>
<dbReference type="EMBL" id="LAJG01000025">
    <property type="protein sequence ID" value="KKB77448.1"/>
    <property type="molecule type" value="Genomic_DNA"/>
</dbReference>
<feature type="transmembrane region" description="Helical" evidence="4">
    <location>
        <begin position="371"/>
        <end position="392"/>
    </location>
</feature>
<evidence type="ECO:0000259" key="5">
    <source>
        <dbReference type="PROSITE" id="PS50850"/>
    </source>
</evidence>
<dbReference type="PATRIC" id="fig|361041.3.peg.2381"/>
<keyword evidence="1 4" id="KW-0812">Transmembrane</keyword>
<evidence type="ECO:0000256" key="3">
    <source>
        <dbReference type="ARBA" id="ARBA00023136"/>
    </source>
</evidence>
<dbReference type="PROSITE" id="PS50850">
    <property type="entry name" value="MFS"/>
    <property type="match status" value="1"/>
</dbReference>
<dbReference type="InterPro" id="IPR020846">
    <property type="entry name" value="MFS_dom"/>
</dbReference>
<accession>A0A0F5L519</accession>
<evidence type="ECO:0000256" key="4">
    <source>
        <dbReference type="SAM" id="Phobius"/>
    </source>
</evidence>
<feature type="domain" description="Major facilitator superfamily (MFS) profile" evidence="5">
    <location>
        <begin position="6"/>
        <end position="397"/>
    </location>
</feature>
<dbReference type="InterPro" id="IPR011701">
    <property type="entry name" value="MFS"/>
</dbReference>
<feature type="transmembrane region" description="Helical" evidence="4">
    <location>
        <begin position="243"/>
        <end position="272"/>
    </location>
</feature>
<evidence type="ECO:0000313" key="7">
    <source>
        <dbReference type="Proteomes" id="UP000033514"/>
    </source>
</evidence>
<feature type="transmembrane region" description="Helical" evidence="4">
    <location>
        <begin position="43"/>
        <end position="63"/>
    </location>
</feature>
<dbReference type="PANTHER" id="PTHR11360:SF290">
    <property type="entry name" value="MONOCARBOXYLATE MFS PERMEASE"/>
    <property type="match status" value="1"/>
</dbReference>
<dbReference type="AlphaFoldDB" id="A0A0F5L519"/>
<dbReference type="Gene3D" id="1.20.1250.20">
    <property type="entry name" value="MFS general substrate transporter like domains"/>
    <property type="match status" value="2"/>
</dbReference>
<keyword evidence="3 4" id="KW-0472">Membrane</keyword>
<dbReference type="GO" id="GO:0022857">
    <property type="term" value="F:transmembrane transporter activity"/>
    <property type="evidence" value="ECO:0007669"/>
    <property type="project" value="InterPro"/>
</dbReference>
<keyword evidence="7" id="KW-1185">Reference proteome</keyword>
<evidence type="ECO:0000256" key="1">
    <source>
        <dbReference type="ARBA" id="ARBA00022692"/>
    </source>
</evidence>
<proteinExistence type="predicted"/>
<dbReference type="Proteomes" id="UP000033514">
    <property type="component" value="Unassembled WGS sequence"/>
</dbReference>
<dbReference type="SUPFAM" id="SSF103473">
    <property type="entry name" value="MFS general substrate transporter"/>
    <property type="match status" value="1"/>
</dbReference>
<dbReference type="PANTHER" id="PTHR11360">
    <property type="entry name" value="MONOCARBOXYLATE TRANSPORTER"/>
    <property type="match status" value="1"/>
</dbReference>
<feature type="transmembrane region" description="Helical" evidence="4">
    <location>
        <begin position="219"/>
        <end position="237"/>
    </location>
</feature>
<keyword evidence="2 4" id="KW-1133">Transmembrane helix</keyword>
<name>A0A0F5L519_9HYPH</name>
<dbReference type="OrthoDB" id="9796632at2"/>
<sequence length="407" mass="42490">MERHYGWVIVAAGALITCIAMGAMFALPVYLQPMADDTGWTRAGISGAMTIGFVVMGVAGFIWGTLTDRIGARPVVLIAALMLGLGLFIASRAHDLLVFQFAYGGLVGASGGAFFAPLIATTLGWFDKNRSLAVSLVSLGGGIAPMVVTPLATILIETYGWRDAMTMTAITAAVLIFPAAFLIRRAPEAIEAAPSPASDLAPAEPAPSNMTAVFRKPQFFILAGVFFLCCAAHSGPIFHTVSYAMLCGASALAAASIYSVEGVAGLFGRLIFGVLADRIGVKRIIVGGLALQAVGIYCYIYVSELQHFYMLAVVLGMVYGGVMPLYSVLARDYFGPKVMGTVLGGITMTSSIGMAFGPVGGGWLFDTFGDYHWLYVASAGVGLAGAALALAFPPKRRDVTPAEALPA</sequence>
<dbReference type="CDD" id="cd17355">
    <property type="entry name" value="MFS_YcxA_like"/>
    <property type="match status" value="1"/>
</dbReference>
<feature type="transmembrane region" description="Helical" evidence="4">
    <location>
        <begin position="75"/>
        <end position="94"/>
    </location>
</feature>
<feature type="transmembrane region" description="Helical" evidence="4">
    <location>
        <begin position="132"/>
        <end position="152"/>
    </location>
</feature>
<feature type="transmembrane region" description="Helical" evidence="4">
    <location>
        <begin position="308"/>
        <end position="329"/>
    </location>
</feature>
<evidence type="ECO:0000256" key="2">
    <source>
        <dbReference type="ARBA" id="ARBA00022989"/>
    </source>
</evidence>
<comment type="caution">
    <text evidence="6">The sequence shown here is derived from an EMBL/GenBank/DDBJ whole genome shotgun (WGS) entry which is preliminary data.</text>
</comment>
<feature type="transmembrane region" description="Helical" evidence="4">
    <location>
        <begin position="100"/>
        <end position="120"/>
    </location>
</feature>
<dbReference type="RefSeq" id="WP_046143898.1">
    <property type="nucleotide sequence ID" value="NZ_LAJG01000025.1"/>
</dbReference>
<organism evidence="6 7">
    <name type="scientific">Devosia soli</name>
    <dbReference type="NCBI Taxonomy" id="361041"/>
    <lineage>
        <taxon>Bacteria</taxon>
        <taxon>Pseudomonadati</taxon>
        <taxon>Pseudomonadota</taxon>
        <taxon>Alphaproteobacteria</taxon>
        <taxon>Hyphomicrobiales</taxon>
        <taxon>Devosiaceae</taxon>
        <taxon>Devosia</taxon>
    </lineage>
</organism>
<reference evidence="6 7" key="1">
    <citation type="submission" date="2015-03" db="EMBL/GenBank/DDBJ databases">
        <authorList>
            <person name="Hassan Y.I."/>
            <person name="Lepp D."/>
            <person name="Zhou T."/>
        </authorList>
    </citation>
    <scope>NUCLEOTIDE SEQUENCE [LARGE SCALE GENOMIC DNA]</scope>
    <source>
        <strain evidence="6 7">GH2-10</strain>
    </source>
</reference>
<dbReference type="InterPro" id="IPR050327">
    <property type="entry name" value="Proton-linked_MCT"/>
</dbReference>
<feature type="transmembrane region" description="Helical" evidence="4">
    <location>
        <begin position="341"/>
        <end position="365"/>
    </location>
</feature>
<feature type="transmembrane region" description="Helical" evidence="4">
    <location>
        <begin position="164"/>
        <end position="183"/>
    </location>
</feature>
<dbReference type="Pfam" id="PF07690">
    <property type="entry name" value="MFS_1"/>
    <property type="match status" value="1"/>
</dbReference>
<evidence type="ECO:0000313" key="6">
    <source>
        <dbReference type="EMBL" id="KKB77448.1"/>
    </source>
</evidence>
<protein>
    <submittedName>
        <fullName evidence="6">Membrane protein</fullName>
    </submittedName>
</protein>
<feature type="transmembrane region" description="Helical" evidence="4">
    <location>
        <begin position="7"/>
        <end position="31"/>
    </location>
</feature>
<dbReference type="InterPro" id="IPR036259">
    <property type="entry name" value="MFS_trans_sf"/>
</dbReference>